<dbReference type="Proteomes" id="UP000054359">
    <property type="component" value="Unassembled WGS sequence"/>
</dbReference>
<keyword evidence="1" id="KW-0433">Leucine-rich repeat</keyword>
<accession>A0A087SW05</accession>
<keyword evidence="3" id="KW-0472">Membrane</keyword>
<dbReference type="AlphaFoldDB" id="A0A087SW05"/>
<dbReference type="EMBL" id="KK112201">
    <property type="protein sequence ID" value="KFM57044.1"/>
    <property type="molecule type" value="Genomic_DNA"/>
</dbReference>
<dbReference type="SUPFAM" id="SSF52058">
    <property type="entry name" value="L domain-like"/>
    <property type="match status" value="1"/>
</dbReference>
<keyword evidence="2" id="KW-0677">Repeat</keyword>
<feature type="transmembrane region" description="Helical" evidence="3">
    <location>
        <begin position="739"/>
        <end position="758"/>
    </location>
</feature>
<evidence type="ECO:0000256" key="3">
    <source>
        <dbReference type="SAM" id="Phobius"/>
    </source>
</evidence>
<dbReference type="STRING" id="407821.A0A087SW05"/>
<organism evidence="4 5">
    <name type="scientific">Stegodyphus mimosarum</name>
    <name type="common">African social velvet spider</name>
    <dbReference type="NCBI Taxonomy" id="407821"/>
    <lineage>
        <taxon>Eukaryota</taxon>
        <taxon>Metazoa</taxon>
        <taxon>Ecdysozoa</taxon>
        <taxon>Arthropoda</taxon>
        <taxon>Chelicerata</taxon>
        <taxon>Arachnida</taxon>
        <taxon>Araneae</taxon>
        <taxon>Araneomorphae</taxon>
        <taxon>Entelegynae</taxon>
        <taxon>Eresoidea</taxon>
        <taxon>Eresidae</taxon>
        <taxon>Stegodyphus</taxon>
    </lineage>
</organism>
<name>A0A087SW05_STEMI</name>
<evidence type="ECO:0000256" key="1">
    <source>
        <dbReference type="ARBA" id="ARBA00022614"/>
    </source>
</evidence>
<dbReference type="PANTHER" id="PTHR24366:SF96">
    <property type="entry name" value="LEUCINE RICH REPEAT CONTAINING 53"/>
    <property type="match status" value="1"/>
</dbReference>
<evidence type="ECO:0000313" key="5">
    <source>
        <dbReference type="Proteomes" id="UP000054359"/>
    </source>
</evidence>
<keyword evidence="3" id="KW-0812">Transmembrane</keyword>
<keyword evidence="3" id="KW-1133">Transmembrane helix</keyword>
<dbReference type="Gene3D" id="3.80.10.10">
    <property type="entry name" value="Ribonuclease Inhibitor"/>
    <property type="match status" value="1"/>
</dbReference>
<keyword evidence="5" id="KW-1185">Reference proteome</keyword>
<proteinExistence type="predicted"/>
<reference evidence="4 5" key="1">
    <citation type="submission" date="2013-11" db="EMBL/GenBank/DDBJ databases">
        <title>Genome sequencing of Stegodyphus mimosarum.</title>
        <authorList>
            <person name="Bechsgaard J."/>
        </authorList>
    </citation>
    <scope>NUCLEOTIDE SEQUENCE [LARGE SCALE GENOMIC DNA]</scope>
</reference>
<protein>
    <submittedName>
        <fullName evidence="4">Uncharacterized protein</fullName>
    </submittedName>
</protein>
<dbReference type="PANTHER" id="PTHR24366">
    <property type="entry name" value="IG(IMMUNOGLOBULIN) AND LRR(LEUCINE RICH REPEAT) DOMAINS"/>
    <property type="match status" value="1"/>
</dbReference>
<dbReference type="InterPro" id="IPR032675">
    <property type="entry name" value="LRR_dom_sf"/>
</dbReference>
<sequence>MVCEYTVHMVSVRIVNLENNLIKTIIPGTFAYSPDLQQLHLKGNVLECSCDVHGFALYIQKNSSVSDEDVHSITCTSPYNDTVLAVEYDAMGPCEHPELCEDQIWNEEYNDDYDDATNKLLNDTEVPLNASMSLLGTGLPEKNESVSDFNSSHSLSAIYHVENGSTYIENNTATSSLNTKTPSSLTEFSASSNDSFEQINSTTISINTEPVVMKTAESNVTGSSLSLDDSSDQFNSTTVSVNTEPVVMKTAESNVTDSSSTLDDSSDQFNSTIALSSDQFNSTIALTHIKSIVVKTTESNIFDFTNVTDSSLSPYDSFEQFNSTTTSESKILSSTNVTTDLSMLSVDNFDKLNSTLAHTESTVMVSEELSSNSVNITDSSVSSNGSLDQVSNTTVSAYTKPTVIESSESNILMSMIEAFVSSNDSINSTISSSVATENAAEHTEVVIKKNTESYESSSVNTVASISFSKSSLAASTTDNSKIIIKLINSTYENKLFCFKWNVEGELPDEITCSIRYTNVVRAKTIRVICPKAGELWKCLNADELYEICLIIRGGDSKMVGRHCENMSGTLGSTGILDSTPSVSGRKASTSETYIIEKSAHTTLKNASTALKSTYTLPPSVASSGKNFSPPFSITAFDVYFDHSDIAVVVWEVNKYEPKTVCTLTLRVESQYFNHTKIDLPCENNSYKVQDAKDHGLYQICLGSSHKTDENMTICKQPLAHSDEFEASENKASGFQNSSLIALLCLLALVLLIIMLIIFKNFYKSFESEKYDVSAEEEKVQKRFSSSTSQEASVRYSYTAKEQII</sequence>
<feature type="non-terminal residue" evidence="4">
    <location>
        <position position="804"/>
    </location>
</feature>
<evidence type="ECO:0000313" key="4">
    <source>
        <dbReference type="EMBL" id="KFM57044.1"/>
    </source>
</evidence>
<gene>
    <name evidence="4" type="ORF">X975_02307</name>
</gene>
<evidence type="ECO:0000256" key="2">
    <source>
        <dbReference type="ARBA" id="ARBA00022737"/>
    </source>
</evidence>
<dbReference type="OrthoDB" id="676979at2759"/>
<dbReference type="OMA" id="DENMTIC"/>